<dbReference type="InterPro" id="IPR037522">
    <property type="entry name" value="HD_GYP_dom"/>
</dbReference>
<dbReference type="PANTHER" id="PTHR43155:SF2">
    <property type="entry name" value="CYCLIC DI-GMP PHOSPHODIESTERASE PA4108"/>
    <property type="match status" value="1"/>
</dbReference>
<dbReference type="SMART" id="SM00471">
    <property type="entry name" value="HDc"/>
    <property type="match status" value="1"/>
</dbReference>
<dbReference type="PANTHER" id="PTHR43155">
    <property type="entry name" value="CYCLIC DI-GMP PHOSPHODIESTERASE PA4108-RELATED"/>
    <property type="match status" value="1"/>
</dbReference>
<feature type="domain" description="HD-GYP" evidence="1">
    <location>
        <begin position="122"/>
        <end position="317"/>
    </location>
</feature>
<name>A0A1G8R8X4_9BACL</name>
<protein>
    <submittedName>
        <fullName evidence="2">HD-GYP domain, c-di-GMP phosphodiesterase class II (Or its inactivated variant)</fullName>
    </submittedName>
</protein>
<dbReference type="EMBL" id="FNDX01000012">
    <property type="protein sequence ID" value="SDJ13323.1"/>
    <property type="molecule type" value="Genomic_DNA"/>
</dbReference>
<dbReference type="InterPro" id="IPR003607">
    <property type="entry name" value="HD/PDEase_dom"/>
</dbReference>
<proteinExistence type="predicted"/>
<accession>A0A1G8R8X4</accession>
<dbReference type="OrthoDB" id="9759601at2"/>
<dbReference type="SUPFAM" id="SSF109604">
    <property type="entry name" value="HD-domain/PDEase-like"/>
    <property type="match status" value="1"/>
</dbReference>
<organism evidence="2 3">
    <name type="scientific">Paenibacillus typhae</name>
    <dbReference type="NCBI Taxonomy" id="1174501"/>
    <lineage>
        <taxon>Bacteria</taxon>
        <taxon>Bacillati</taxon>
        <taxon>Bacillota</taxon>
        <taxon>Bacilli</taxon>
        <taxon>Bacillales</taxon>
        <taxon>Paenibacillaceae</taxon>
        <taxon>Paenibacillus</taxon>
    </lineage>
</organism>
<evidence type="ECO:0000313" key="3">
    <source>
        <dbReference type="Proteomes" id="UP000199050"/>
    </source>
</evidence>
<keyword evidence="3" id="KW-1185">Reference proteome</keyword>
<dbReference type="AlphaFoldDB" id="A0A1G8R8X4"/>
<evidence type="ECO:0000313" key="2">
    <source>
        <dbReference type="EMBL" id="SDJ13323.1"/>
    </source>
</evidence>
<dbReference type="CDD" id="cd00077">
    <property type="entry name" value="HDc"/>
    <property type="match status" value="1"/>
</dbReference>
<dbReference type="STRING" id="1174501.SAMN05216192_11231"/>
<evidence type="ECO:0000259" key="1">
    <source>
        <dbReference type="PROSITE" id="PS51832"/>
    </source>
</evidence>
<dbReference type="RefSeq" id="WP_090714650.1">
    <property type="nucleotide sequence ID" value="NZ_CBCSKY010000025.1"/>
</dbReference>
<dbReference type="PROSITE" id="PS51832">
    <property type="entry name" value="HD_GYP"/>
    <property type="match status" value="1"/>
</dbReference>
<gene>
    <name evidence="2" type="ORF">SAMN05216192_11231</name>
</gene>
<reference evidence="3" key="1">
    <citation type="submission" date="2016-10" db="EMBL/GenBank/DDBJ databases">
        <authorList>
            <person name="Varghese N."/>
            <person name="Submissions S."/>
        </authorList>
    </citation>
    <scope>NUCLEOTIDE SEQUENCE [LARGE SCALE GENOMIC DNA]</scope>
    <source>
        <strain evidence="3">CGMCC 1.11012</strain>
    </source>
</reference>
<dbReference type="Proteomes" id="UP000199050">
    <property type="component" value="Unassembled WGS sequence"/>
</dbReference>
<sequence>MSLEAYDIFIGKKLDSNIYSTDGILLISKDTVLHQNHIDKLANFRIKLRIVEEAVEETGEDGQKRPEAADTAAEARLRPSSIESRRLAKRTEKHLQEIDRLVRANGIVPIDDVEEKILPFIKDTAKRFNLFQVFSELKEQEDYRYKQSIGVAVIATSLGRRLGLDDEEMELLATAACVYDIGLVRLPSSLIAKPGRLDKHEFEIMKQHTVLGYELLSNSGVDPRIALVALQHHEREDGSGYPHGIKGDQIDRLSKIVTLADIYMAMISDRPHRPAVEFFEVINNIHEGIIHNRFDSYIGMTFLDSLLASQVGCEVHLSDGRTGTIVLTNSNYPTRPLIALAQNEFLDLSKTSLVHIRDVIG</sequence>
<dbReference type="Pfam" id="PF13487">
    <property type="entry name" value="HD_5"/>
    <property type="match status" value="1"/>
</dbReference>
<dbReference type="Gene3D" id="1.10.3210.10">
    <property type="entry name" value="Hypothetical protein af1432"/>
    <property type="match status" value="1"/>
</dbReference>